<dbReference type="PANTHER" id="PTHR28155:SF1">
    <property type="entry name" value="DNA-DIRECTED RNA POLYMERASE I SUBUNIT RPA34.5-DOMAIN-CONTAINING PROTEIN"/>
    <property type="match status" value="1"/>
</dbReference>
<feature type="region of interest" description="Disordered" evidence="1">
    <location>
        <begin position="1"/>
        <end position="79"/>
    </location>
</feature>
<feature type="region of interest" description="Disordered" evidence="1">
    <location>
        <begin position="286"/>
        <end position="422"/>
    </location>
</feature>
<dbReference type="GO" id="GO:0006360">
    <property type="term" value="P:transcription by RNA polymerase I"/>
    <property type="evidence" value="ECO:0007669"/>
    <property type="project" value="InterPro"/>
</dbReference>
<feature type="compositionally biased region" description="Polar residues" evidence="1">
    <location>
        <begin position="358"/>
        <end position="373"/>
    </location>
</feature>
<gene>
    <name evidence="2" type="ORF">FGG08_005849</name>
</gene>
<dbReference type="AlphaFoldDB" id="A0A9P8L1G5"/>
<dbReference type="InterPro" id="IPR013240">
    <property type="entry name" value="DNA-dir_RNA_pol1_su_RPA34"/>
</dbReference>
<feature type="compositionally biased region" description="Low complexity" evidence="1">
    <location>
        <begin position="304"/>
        <end position="315"/>
    </location>
</feature>
<feature type="compositionally biased region" description="Basic and acidic residues" evidence="1">
    <location>
        <begin position="374"/>
        <end position="388"/>
    </location>
</feature>
<feature type="compositionally biased region" description="Polar residues" evidence="1">
    <location>
        <begin position="100"/>
        <end position="110"/>
    </location>
</feature>
<dbReference type="OrthoDB" id="76224at2759"/>
<dbReference type="PANTHER" id="PTHR28155">
    <property type="entry name" value="ACR243WP"/>
    <property type="match status" value="1"/>
</dbReference>
<protein>
    <submittedName>
        <fullName evidence="2">Uncharacterized protein</fullName>
    </submittedName>
</protein>
<dbReference type="Proteomes" id="UP000698800">
    <property type="component" value="Unassembled WGS sequence"/>
</dbReference>
<dbReference type="Gene3D" id="6.20.250.70">
    <property type="match status" value="1"/>
</dbReference>
<feature type="compositionally biased region" description="Low complexity" evidence="1">
    <location>
        <begin position="61"/>
        <end position="70"/>
    </location>
</feature>
<feature type="compositionally biased region" description="Low complexity" evidence="1">
    <location>
        <begin position="30"/>
        <end position="47"/>
    </location>
</feature>
<evidence type="ECO:0000256" key="1">
    <source>
        <dbReference type="SAM" id="MobiDB-lite"/>
    </source>
</evidence>
<dbReference type="InterPro" id="IPR053263">
    <property type="entry name" value="Euk_RPA34_RNAP_subunit"/>
</dbReference>
<feature type="compositionally biased region" description="Polar residues" evidence="1">
    <location>
        <begin position="17"/>
        <end position="29"/>
    </location>
</feature>
<keyword evidence="3" id="KW-1185">Reference proteome</keyword>
<sequence length="422" mass="45677">MARAKGTPVRVPGQEGLISTTSQLSREYVSSSSSSSSLSSSSSSSGSEAADSDSHPDIDDSSGSDGSNSRDSSDIDTTRQDAAAVLPQIRRAYEPPQGFQPLSTDPSASRASKLLDPTNLAGKQLWHITAPASVPVSTLKEVSTQKVMNGEAVLSHNGSEYGFAALDEVAAGSNQTMLLVPAEKGYQPVGATFTQTLHLRQVINLPILMETTTSIEAAPQVPSTPAFSRKAIRKQPEGLRMRFMPIGVDSSKAAEIGWSSSTDVGETEGADIIGDGTKERNFCFPNGFTKDHRLGKRKHESTNGAIGEAITAEAELSPRKKKSKRNHEHESLSATEPTSVSPSKDHSIRGRTKELPKSHTNSLESSTVAGQDSSCRRPETSRERARRKEKERRRRERAEKTQHDKHRHSHHQHQGRSPSTLK</sequence>
<feature type="compositionally biased region" description="Polar residues" evidence="1">
    <location>
        <begin position="332"/>
        <end position="342"/>
    </location>
</feature>
<feature type="compositionally biased region" description="Basic residues" evidence="1">
    <location>
        <begin position="403"/>
        <end position="414"/>
    </location>
</feature>
<feature type="region of interest" description="Disordered" evidence="1">
    <location>
        <begin position="94"/>
        <end position="113"/>
    </location>
</feature>
<organism evidence="2 3">
    <name type="scientific">Glutinoglossum americanum</name>
    <dbReference type="NCBI Taxonomy" id="1670608"/>
    <lineage>
        <taxon>Eukaryota</taxon>
        <taxon>Fungi</taxon>
        <taxon>Dikarya</taxon>
        <taxon>Ascomycota</taxon>
        <taxon>Pezizomycotina</taxon>
        <taxon>Geoglossomycetes</taxon>
        <taxon>Geoglossales</taxon>
        <taxon>Geoglossaceae</taxon>
        <taxon>Glutinoglossum</taxon>
    </lineage>
</organism>
<dbReference type="Pfam" id="PF08208">
    <property type="entry name" value="RNA_polI_A34"/>
    <property type="match status" value="1"/>
</dbReference>
<comment type="caution">
    <text evidence="2">The sequence shown here is derived from an EMBL/GenBank/DDBJ whole genome shotgun (WGS) entry which is preliminary data.</text>
</comment>
<dbReference type="EMBL" id="JAGHQL010000150">
    <property type="protein sequence ID" value="KAH0537333.1"/>
    <property type="molecule type" value="Genomic_DNA"/>
</dbReference>
<evidence type="ECO:0000313" key="3">
    <source>
        <dbReference type="Proteomes" id="UP000698800"/>
    </source>
</evidence>
<evidence type="ECO:0000313" key="2">
    <source>
        <dbReference type="EMBL" id="KAH0537333.1"/>
    </source>
</evidence>
<feature type="compositionally biased region" description="Basic and acidic residues" evidence="1">
    <location>
        <begin position="343"/>
        <end position="357"/>
    </location>
</feature>
<accession>A0A9P8L1G5</accession>
<name>A0A9P8L1G5_9PEZI</name>
<proteinExistence type="predicted"/>
<reference evidence="2" key="1">
    <citation type="submission" date="2021-03" db="EMBL/GenBank/DDBJ databases">
        <title>Comparative genomics and phylogenomic investigation of the class Geoglossomycetes provide insights into ecological specialization and systematics.</title>
        <authorList>
            <person name="Melie T."/>
            <person name="Pirro S."/>
            <person name="Miller A.N."/>
            <person name="Quandt A."/>
        </authorList>
    </citation>
    <scope>NUCLEOTIDE SEQUENCE</scope>
    <source>
        <strain evidence="2">GBOQ0MN5Z8</strain>
    </source>
</reference>